<dbReference type="InterPro" id="IPR018356">
    <property type="entry name" value="Tscrpt_reg_HTH_DeoR_CS"/>
</dbReference>
<dbReference type="GO" id="GO:0003677">
    <property type="term" value="F:DNA binding"/>
    <property type="evidence" value="ECO:0007669"/>
    <property type="project" value="UniProtKB-KW"/>
</dbReference>
<dbReference type="InterPro" id="IPR001034">
    <property type="entry name" value="DeoR_HTH"/>
</dbReference>
<evidence type="ECO:0000313" key="5">
    <source>
        <dbReference type="EMBL" id="EXG82972.1"/>
    </source>
</evidence>
<dbReference type="Gene3D" id="1.10.10.10">
    <property type="entry name" value="Winged helix-like DNA-binding domain superfamily/Winged helix DNA-binding domain"/>
    <property type="match status" value="1"/>
</dbReference>
<dbReference type="AlphaFoldDB" id="A0A011A0F4"/>
<keyword evidence="3" id="KW-0804">Transcription</keyword>
<dbReference type="PROSITE" id="PS51000">
    <property type="entry name" value="HTH_DEOR_2"/>
    <property type="match status" value="1"/>
</dbReference>
<accession>A0A011A0F4</accession>
<dbReference type="PROSITE" id="PS00894">
    <property type="entry name" value="HTH_DEOR_1"/>
    <property type="match status" value="1"/>
</dbReference>
<dbReference type="Proteomes" id="UP000021053">
    <property type="component" value="Unassembled WGS sequence"/>
</dbReference>
<protein>
    <submittedName>
        <fullName evidence="5">Transcriptional regulator of sugar metabolism</fullName>
    </submittedName>
</protein>
<dbReference type="SUPFAM" id="SSF100950">
    <property type="entry name" value="NagB/RpiA/CoA transferase-like"/>
    <property type="match status" value="1"/>
</dbReference>
<proteinExistence type="predicted"/>
<dbReference type="SUPFAM" id="SSF46785">
    <property type="entry name" value="Winged helix' DNA-binding domain"/>
    <property type="match status" value="1"/>
</dbReference>
<keyword evidence="1" id="KW-0805">Transcription regulation</keyword>
<sequence>MRRDGHSFYSVDVRKTPRLNAILERVNDTRSVDVSDLAGALGVSEATIRRDLQSLSRSGLLVRTHGGAVANDRDGELPTQIKAVRRHTEKGRIGLAAAASIPDGAVIGMTGGTTMLELARALADRRNIAIVTNAVNIGAELIGRPGVHLVVIGGVARPSAELVGPAAEAMLANYHLDMAFIGVDGLTAEHGCTTYDEMEAQTDRAFLQRASRAVVLADHSKLGVVRFAQITPLASIDQVVTDRDADPAQLATLRAAGVHVDVV</sequence>
<feature type="domain" description="HTH deoR-type" evidence="4">
    <location>
        <begin position="15"/>
        <end position="70"/>
    </location>
</feature>
<dbReference type="SMART" id="SM00420">
    <property type="entry name" value="HTH_DEOR"/>
    <property type="match status" value="1"/>
</dbReference>
<evidence type="ECO:0000256" key="2">
    <source>
        <dbReference type="ARBA" id="ARBA00023125"/>
    </source>
</evidence>
<keyword evidence="6" id="KW-1185">Reference proteome</keyword>
<dbReference type="Pfam" id="PF00455">
    <property type="entry name" value="DeoRC"/>
    <property type="match status" value="1"/>
</dbReference>
<dbReference type="InterPro" id="IPR014036">
    <property type="entry name" value="DeoR-like_C"/>
</dbReference>
<dbReference type="InterPro" id="IPR037171">
    <property type="entry name" value="NagB/RpiA_transferase-like"/>
</dbReference>
<organism evidence="5 6">
    <name type="scientific">Cryptosporangium arvum DSM 44712</name>
    <dbReference type="NCBI Taxonomy" id="927661"/>
    <lineage>
        <taxon>Bacteria</taxon>
        <taxon>Bacillati</taxon>
        <taxon>Actinomycetota</taxon>
        <taxon>Actinomycetes</taxon>
        <taxon>Cryptosporangiales</taxon>
        <taxon>Cryptosporangiaceae</taxon>
        <taxon>Cryptosporangium</taxon>
    </lineage>
</organism>
<evidence type="ECO:0000313" key="6">
    <source>
        <dbReference type="Proteomes" id="UP000021053"/>
    </source>
</evidence>
<name>A0A011A0F4_9ACTN</name>
<evidence type="ECO:0000259" key="4">
    <source>
        <dbReference type="PROSITE" id="PS51000"/>
    </source>
</evidence>
<evidence type="ECO:0000256" key="1">
    <source>
        <dbReference type="ARBA" id="ARBA00023015"/>
    </source>
</evidence>
<dbReference type="SMART" id="SM01134">
    <property type="entry name" value="DeoRC"/>
    <property type="match status" value="1"/>
</dbReference>
<dbReference type="PANTHER" id="PTHR30363">
    <property type="entry name" value="HTH-TYPE TRANSCRIPTIONAL REGULATOR SRLR-RELATED"/>
    <property type="match status" value="1"/>
</dbReference>
<dbReference type="Gene3D" id="3.40.50.1360">
    <property type="match status" value="1"/>
</dbReference>
<dbReference type="GO" id="GO:0003700">
    <property type="term" value="F:DNA-binding transcription factor activity"/>
    <property type="evidence" value="ECO:0007669"/>
    <property type="project" value="InterPro"/>
</dbReference>
<keyword evidence="2" id="KW-0238">DNA-binding</keyword>
<dbReference type="InterPro" id="IPR036388">
    <property type="entry name" value="WH-like_DNA-bd_sf"/>
</dbReference>
<evidence type="ECO:0000256" key="3">
    <source>
        <dbReference type="ARBA" id="ARBA00023163"/>
    </source>
</evidence>
<dbReference type="PANTHER" id="PTHR30363:SF44">
    <property type="entry name" value="AGA OPERON TRANSCRIPTIONAL REPRESSOR-RELATED"/>
    <property type="match status" value="1"/>
</dbReference>
<comment type="caution">
    <text evidence="5">The sequence shown here is derived from an EMBL/GenBank/DDBJ whole genome shotgun (WGS) entry which is preliminary data.</text>
</comment>
<dbReference type="InterPro" id="IPR050313">
    <property type="entry name" value="Carb_Metab_HTH_regulators"/>
</dbReference>
<gene>
    <name evidence="5" type="ORF">CryarDRAFT_4178</name>
</gene>
<dbReference type="PRINTS" id="PR00037">
    <property type="entry name" value="HTHLACR"/>
</dbReference>
<reference evidence="5 6" key="1">
    <citation type="submission" date="2013-07" db="EMBL/GenBank/DDBJ databases">
        <authorList>
            <consortium name="DOE Joint Genome Institute"/>
            <person name="Eisen J."/>
            <person name="Huntemann M."/>
            <person name="Han J."/>
            <person name="Chen A."/>
            <person name="Kyrpides N."/>
            <person name="Mavromatis K."/>
            <person name="Markowitz V."/>
            <person name="Palaniappan K."/>
            <person name="Ivanova N."/>
            <person name="Schaumberg A."/>
            <person name="Pati A."/>
            <person name="Liolios K."/>
            <person name="Nordberg H.P."/>
            <person name="Cantor M.N."/>
            <person name="Hua S.X."/>
            <person name="Woyke T."/>
        </authorList>
    </citation>
    <scope>NUCLEOTIDE SEQUENCE [LARGE SCALE GENOMIC DNA]</scope>
    <source>
        <strain evidence="5 6">DSM 44712</strain>
    </source>
</reference>
<dbReference type="EMBL" id="JFBT01000001">
    <property type="protein sequence ID" value="EXG82972.1"/>
    <property type="molecule type" value="Genomic_DNA"/>
</dbReference>
<dbReference type="HOGENOM" id="CLU_060699_0_1_11"/>
<dbReference type="Pfam" id="PF08220">
    <property type="entry name" value="HTH_DeoR"/>
    <property type="match status" value="1"/>
</dbReference>
<dbReference type="OrthoDB" id="7688673at2"/>
<dbReference type="InterPro" id="IPR036390">
    <property type="entry name" value="WH_DNA-bd_sf"/>
</dbReference>